<comment type="caution">
    <text evidence="1">The sequence shown here is derived from an EMBL/GenBank/DDBJ whole genome shotgun (WGS) entry which is preliminary data.</text>
</comment>
<dbReference type="InterPro" id="IPR019292">
    <property type="entry name" value="McrC"/>
</dbReference>
<accession>X7E163</accession>
<dbReference type="AlphaFoldDB" id="X7E163"/>
<dbReference type="Pfam" id="PF10117">
    <property type="entry name" value="McrBC"/>
    <property type="match status" value="1"/>
</dbReference>
<protein>
    <recommendedName>
        <fullName evidence="3">McrBC 5-methylcytosine restriction system component</fullName>
    </recommendedName>
</protein>
<organism evidence="1 2">
    <name type="scientific">Marinomonas ushuaiensis DSM 15871</name>
    <dbReference type="NCBI Taxonomy" id="1122207"/>
    <lineage>
        <taxon>Bacteria</taxon>
        <taxon>Pseudomonadati</taxon>
        <taxon>Pseudomonadota</taxon>
        <taxon>Gammaproteobacteria</taxon>
        <taxon>Oceanospirillales</taxon>
        <taxon>Oceanospirillaceae</taxon>
        <taxon>Marinomonas</taxon>
    </lineage>
</organism>
<name>X7E163_9GAMM</name>
<dbReference type="EMBL" id="JAMB01000016">
    <property type="protein sequence ID" value="ETX09712.1"/>
    <property type="molecule type" value="Genomic_DNA"/>
</dbReference>
<dbReference type="eggNOG" id="COG4268">
    <property type="taxonomic scope" value="Bacteria"/>
</dbReference>
<dbReference type="Proteomes" id="UP000054058">
    <property type="component" value="Unassembled WGS sequence"/>
</dbReference>
<dbReference type="PANTHER" id="PTHR38733">
    <property type="entry name" value="PROTEIN MCRC"/>
    <property type="match status" value="1"/>
</dbReference>
<dbReference type="PATRIC" id="fig|1122207.3.peg.2866"/>
<dbReference type="STRING" id="1122207.MUS1_06275"/>
<evidence type="ECO:0000313" key="2">
    <source>
        <dbReference type="Proteomes" id="UP000054058"/>
    </source>
</evidence>
<reference evidence="1 2" key="1">
    <citation type="submission" date="2014-01" db="EMBL/GenBank/DDBJ databases">
        <title>Marinomonas ushuaiensis DSM 15871 Genome Sequencing.</title>
        <authorList>
            <person name="Lai Q."/>
            <person name="Shao Z.S."/>
        </authorList>
    </citation>
    <scope>NUCLEOTIDE SEQUENCE [LARGE SCALE GENOMIC DNA]</scope>
    <source>
        <strain evidence="1 2">DSM 15871</strain>
    </source>
</reference>
<gene>
    <name evidence="1" type="ORF">MUS1_06275</name>
</gene>
<sequence>MIEFNAFTAKYFGRSKAASLNADRWLRELSHHEVSHTQLFALSELEQKSASEPIVYTDSHGRWWTGRYIGSLTFEGVSIEIHPRFGMEFVANNIPLSNFIPVNIDASFVAGHKFIHYLQALLWLNYLTKAARHALPTVKQVDQHSSLIVRGRVDVRGTIGHRIKGQPQVASLTQSKQVHNSVTTAVVLAFQEIERWFPNTNLMHWLPDSIALRLQKMINVTPRHSDIPKPHDIKRIRLNSVTKAYKPLVALSMDILKSKGISESPDGGNNQSLLLDVAELWEIYVLNVLREASPATLDVSHGTYESEGYLLKSLNSGRQLGKLLPDYLVKQDSEIIGVADAKYKRLGDAPWMSPKRDDLYQMTAYLSKFSSVLNGSLLYPNWNEGEPESDVERDNPWILDSGQNINFISLPLVKSEAVQRVKELGFF</sequence>
<evidence type="ECO:0008006" key="3">
    <source>
        <dbReference type="Google" id="ProtNLM"/>
    </source>
</evidence>
<keyword evidence="2" id="KW-1185">Reference proteome</keyword>
<evidence type="ECO:0000313" key="1">
    <source>
        <dbReference type="EMBL" id="ETX09712.1"/>
    </source>
</evidence>
<proteinExistence type="predicted"/>
<dbReference type="PANTHER" id="PTHR38733:SF1">
    <property type="entry name" value="TYPE IV METHYL-DIRECTED RESTRICTION ENZYME ECOKMCRBC"/>
    <property type="match status" value="1"/>
</dbReference>